<feature type="domain" description="EF-hand" evidence="4">
    <location>
        <begin position="2"/>
        <end position="37"/>
    </location>
</feature>
<dbReference type="GeneID" id="20218699"/>
<feature type="non-terminal residue" evidence="5">
    <location>
        <position position="80"/>
    </location>
</feature>
<proteinExistence type="predicted"/>
<keyword evidence="3" id="KW-0106">Calcium</keyword>
<dbReference type="PROSITE" id="PS50222">
    <property type="entry name" value="EF_HAND_2"/>
    <property type="match status" value="2"/>
</dbReference>
<dbReference type="PANTHER" id="PTHR23050">
    <property type="entry name" value="CALCIUM BINDING PROTEIN"/>
    <property type="match status" value="1"/>
</dbReference>
<dbReference type="InterPro" id="IPR018247">
    <property type="entry name" value="EF_Hand_1_Ca_BS"/>
</dbReference>
<organism evidence="6">
    <name type="scientific">Aureococcus anophagefferens</name>
    <name type="common">Harmful bloom alga</name>
    <dbReference type="NCBI Taxonomy" id="44056"/>
    <lineage>
        <taxon>Eukaryota</taxon>
        <taxon>Sar</taxon>
        <taxon>Stramenopiles</taxon>
        <taxon>Ochrophyta</taxon>
        <taxon>Pelagophyceae</taxon>
        <taxon>Pelagomonadales</taxon>
        <taxon>Pelagomonadaceae</taxon>
        <taxon>Aureococcus</taxon>
    </lineage>
</organism>
<dbReference type="OMA" id="KMAMTMM"/>
<keyword evidence="2" id="KW-0677">Repeat</keyword>
<feature type="domain" description="EF-hand" evidence="4">
    <location>
        <begin position="38"/>
        <end position="73"/>
    </location>
</feature>
<dbReference type="GO" id="GO:0005509">
    <property type="term" value="F:calcium ion binding"/>
    <property type="evidence" value="ECO:0007669"/>
    <property type="project" value="InterPro"/>
</dbReference>
<dbReference type="Proteomes" id="UP000002729">
    <property type="component" value="Unassembled WGS sequence"/>
</dbReference>
<sequence length="80" mass="9165">KQTLRRLQETFAEIDEDGSGYLSPEELAALFKKLRMPMSQSKLEDIVDEVDIDGNGLIDFEEFLLVVKNMKNMKSVQSKL</sequence>
<keyword evidence="1" id="KW-0479">Metal-binding</keyword>
<dbReference type="OrthoDB" id="26525at2759"/>
<dbReference type="RefSeq" id="XP_009039700.1">
    <property type="nucleotide sequence ID" value="XM_009041452.1"/>
</dbReference>
<protein>
    <recommendedName>
        <fullName evidence="4">EF-hand domain-containing protein</fullName>
    </recommendedName>
</protein>
<gene>
    <name evidence="5" type="ORF">AURANDRAFT_16660</name>
</gene>
<dbReference type="InterPro" id="IPR002048">
    <property type="entry name" value="EF_hand_dom"/>
</dbReference>
<dbReference type="CDD" id="cd00051">
    <property type="entry name" value="EFh"/>
    <property type="match status" value="1"/>
</dbReference>
<dbReference type="Gene3D" id="1.10.238.10">
    <property type="entry name" value="EF-hand"/>
    <property type="match status" value="1"/>
</dbReference>
<name>F0YGY6_AURAN</name>
<reference evidence="5 6" key="1">
    <citation type="journal article" date="2011" name="Proc. Natl. Acad. Sci. U.S.A.">
        <title>Niche of harmful alga Aureococcus anophagefferens revealed through ecogenomics.</title>
        <authorList>
            <person name="Gobler C.J."/>
            <person name="Berry D.L."/>
            <person name="Dyhrman S.T."/>
            <person name="Wilhelm S.W."/>
            <person name="Salamov A."/>
            <person name="Lobanov A.V."/>
            <person name="Zhang Y."/>
            <person name="Collier J.L."/>
            <person name="Wurch L.L."/>
            <person name="Kustka A.B."/>
            <person name="Dill B.D."/>
            <person name="Shah M."/>
            <person name="VerBerkmoes N.C."/>
            <person name="Kuo A."/>
            <person name="Terry A."/>
            <person name="Pangilinan J."/>
            <person name="Lindquist E.A."/>
            <person name="Lucas S."/>
            <person name="Paulsen I.T."/>
            <person name="Hattenrath-Lehmann T.K."/>
            <person name="Talmage S.C."/>
            <person name="Walker E.A."/>
            <person name="Koch F."/>
            <person name="Burson A.M."/>
            <person name="Marcoval M.A."/>
            <person name="Tang Y.Z."/>
            <person name="Lecleir G.R."/>
            <person name="Coyne K.J."/>
            <person name="Berg G.M."/>
            <person name="Bertrand E.M."/>
            <person name="Saito M.A."/>
            <person name="Gladyshev V.N."/>
            <person name="Grigoriev I.V."/>
        </authorList>
    </citation>
    <scope>NUCLEOTIDE SEQUENCE [LARGE SCALE GENOMIC DNA]</scope>
    <source>
        <strain evidence="6">CCMP 1984</strain>
    </source>
</reference>
<dbReference type="FunFam" id="1.10.238.10:FF:000336">
    <property type="entry name" value="HLH domain-containing protein"/>
    <property type="match status" value="1"/>
</dbReference>
<evidence type="ECO:0000256" key="2">
    <source>
        <dbReference type="ARBA" id="ARBA00022737"/>
    </source>
</evidence>
<dbReference type="InterPro" id="IPR050145">
    <property type="entry name" value="Centrin_CML-like"/>
</dbReference>
<dbReference type="AlphaFoldDB" id="F0YGY6"/>
<evidence type="ECO:0000259" key="4">
    <source>
        <dbReference type="PROSITE" id="PS50222"/>
    </source>
</evidence>
<dbReference type="Pfam" id="PF13499">
    <property type="entry name" value="EF-hand_7"/>
    <property type="match status" value="1"/>
</dbReference>
<feature type="non-terminal residue" evidence="5">
    <location>
        <position position="1"/>
    </location>
</feature>
<dbReference type="PROSITE" id="PS00018">
    <property type="entry name" value="EF_HAND_1"/>
    <property type="match status" value="2"/>
</dbReference>
<dbReference type="EMBL" id="GL833140">
    <property type="protein sequence ID" value="EGB05569.1"/>
    <property type="molecule type" value="Genomic_DNA"/>
</dbReference>
<dbReference type="SMART" id="SM00054">
    <property type="entry name" value="EFh"/>
    <property type="match status" value="2"/>
</dbReference>
<dbReference type="SUPFAM" id="SSF47473">
    <property type="entry name" value="EF-hand"/>
    <property type="match status" value="1"/>
</dbReference>
<keyword evidence="6" id="KW-1185">Reference proteome</keyword>
<evidence type="ECO:0000256" key="1">
    <source>
        <dbReference type="ARBA" id="ARBA00022723"/>
    </source>
</evidence>
<evidence type="ECO:0000313" key="6">
    <source>
        <dbReference type="Proteomes" id="UP000002729"/>
    </source>
</evidence>
<evidence type="ECO:0000256" key="3">
    <source>
        <dbReference type="ARBA" id="ARBA00022837"/>
    </source>
</evidence>
<dbReference type="InParanoid" id="F0YGY6"/>
<evidence type="ECO:0000313" key="5">
    <source>
        <dbReference type="EMBL" id="EGB05569.1"/>
    </source>
</evidence>
<accession>F0YGY6</accession>
<dbReference type="KEGG" id="aaf:AURANDRAFT_16660"/>
<dbReference type="InterPro" id="IPR011992">
    <property type="entry name" value="EF-hand-dom_pair"/>
</dbReference>